<evidence type="ECO:0000256" key="1">
    <source>
        <dbReference type="SAM" id="Coils"/>
    </source>
</evidence>
<feature type="compositionally biased region" description="Pro residues" evidence="2">
    <location>
        <begin position="90"/>
        <end position="103"/>
    </location>
</feature>
<evidence type="ECO:0000256" key="2">
    <source>
        <dbReference type="SAM" id="MobiDB-lite"/>
    </source>
</evidence>
<feature type="coiled-coil region" evidence="1">
    <location>
        <begin position="43"/>
        <end position="70"/>
    </location>
</feature>
<accession>A0AA50EYE6</accession>
<dbReference type="EMBL" id="OR269951">
    <property type="protein sequence ID" value="WLW14336.1"/>
    <property type="molecule type" value="Genomic_RNA"/>
</dbReference>
<feature type="region of interest" description="Disordered" evidence="2">
    <location>
        <begin position="73"/>
        <end position="109"/>
    </location>
</feature>
<reference evidence="3" key="2">
    <citation type="submission" date="2023-06" db="EMBL/GenBank/DDBJ databases">
        <authorList>
            <person name="Aboughanem-Sabanadzovic N."/>
            <person name="Allen T."/>
            <person name="Frelichowski J."/>
            <person name="Scheffler J."/>
            <person name="Sabanadzovic S."/>
        </authorList>
    </citation>
    <scope>NUCLEOTIDE SEQUENCE</scope>
    <source>
        <strain evidence="3">DEC02-76</strain>
    </source>
</reference>
<evidence type="ECO:0000313" key="3">
    <source>
        <dbReference type="EMBL" id="WLW14336.1"/>
    </source>
</evidence>
<keyword evidence="1" id="KW-0175">Coiled coil</keyword>
<proteinExistence type="predicted"/>
<organism evidence="3">
    <name type="scientific">Endogenous cotton pararetrovirus</name>
    <dbReference type="NCBI Taxonomy" id="3062848"/>
    <lineage>
        <taxon>Viruses</taxon>
        <taxon>Riboviria</taxon>
        <taxon>Pararnavirae</taxon>
        <taxon>Artverviricota</taxon>
        <taxon>Revtraviricetes</taxon>
        <taxon>Ortervirales</taxon>
    </lineage>
</organism>
<name>A0AA50EYE6_9VIRU</name>
<sequence>MSRSEFEFRPEESISQYLSRNLPKLLQDNSEIAENLKGLTIIINKLTENQEKYDENMKRFEDLLREIDRKITNLPSSSSPKKKTIKWTKPDPPFPIPTKIPPLPDKKPQ</sequence>
<reference evidence="3" key="1">
    <citation type="journal article" date="2023" name="Viruses">
        <title>Discovery and Analyses of Caulimovirid-like Sequences in Upland Cotton (Gossypium hirsutum).</title>
        <authorList>
            <person name="Aboughanem-Sabanadzovic N."/>
            <person name="Allen T.W."/>
            <person name="Frelichowski J."/>
            <person name="Scheffler J."/>
            <person name="Sabanadzovic S."/>
        </authorList>
    </citation>
    <scope>NUCLEOTIDE SEQUENCE</scope>
    <source>
        <strain evidence="3">DEC02-76</strain>
    </source>
</reference>
<protein>
    <submittedName>
        <fullName evidence="3">P13 protein</fullName>
    </submittedName>
</protein>